<comment type="subcellular location">
    <subcellularLocation>
        <location evidence="1">Membrane</location>
    </subcellularLocation>
</comment>
<dbReference type="InterPro" id="IPR013636">
    <property type="entry name" value="ARMH3_C"/>
</dbReference>
<proteinExistence type="predicted"/>
<gene>
    <name evidence="6" type="ORF">BEMITA_LOCUS10346</name>
</gene>
<accession>A0A9P0ACY4</accession>
<dbReference type="GO" id="GO:0016020">
    <property type="term" value="C:membrane"/>
    <property type="evidence" value="ECO:0007669"/>
    <property type="project" value="UniProtKB-SubCell"/>
</dbReference>
<dbReference type="Proteomes" id="UP001152759">
    <property type="component" value="Chromosome 6"/>
</dbReference>
<dbReference type="SMART" id="SM01158">
    <property type="entry name" value="DUF1741"/>
    <property type="match status" value="1"/>
</dbReference>
<keyword evidence="2" id="KW-0812">Transmembrane</keyword>
<dbReference type="InterPro" id="IPR039868">
    <property type="entry name" value="ARMD3-like"/>
</dbReference>
<keyword evidence="3" id="KW-1133">Transmembrane helix</keyword>
<sequence length="656" mass="74620">MSVRRSSVFGGSKRLLKEKIVQIYESFFRGEDLTRHNPNFWSEFFLLKPKVALLEAEILKLSGDELMSLKPNINILFAECVKTLDHEHAIRVVYALQTLCALISSVCKKTSGECGFDVINILIGFDVAEQQMQALLKHCSKFLTGDFPHSLACLCLKLLLVIVTGSDNISQNSLLEYLIIHSMFDVLVQLLCNPESRAIHGSDVLLLISLLVNYRKYELSNPYIVKLSILDNELALNGYGQVLTGALSELCHQSETDETEIQASWLSSITNMVGLMFGTEGDYSRMQQVNCNTGALIALYEVVHLNRNFMTTLAHIQTDVKVGSFPQDDSNAGLEQSTLLVTFFQYCSIVMQDPKCANSTKLCFIILSCIAEDQYANFYMHDSNLMFKVILYRLPMRHRKITLDSQPQTLAATLVDLIVEFIMSHMMNKFPLELFLLAIGIIHRILCYQKKSRVRLNYQWKNLWSALISLLKFLTLHKAQFAKKYDIFSLGSQVVNIFNLFIMYGDSFLPSPNSYDELYYEIIRMHTVFDALYTFASRYSSTDGEFKSSAISLTNCLINVRAIVNHFAPKIDSWLSDQSLSTPSEDQILEVVRKNYGSLTLKLQDGLDQYEPYSEKPNHTAFFTNMIRNVVIDIKQNIDYASLDLQVILNDFSSIT</sequence>
<feature type="domain" description="Armadillo-like helical" evidence="5">
    <location>
        <begin position="402"/>
        <end position="638"/>
    </location>
</feature>
<evidence type="ECO:0000313" key="6">
    <source>
        <dbReference type="EMBL" id="CAH0391757.1"/>
    </source>
</evidence>
<evidence type="ECO:0000256" key="3">
    <source>
        <dbReference type="ARBA" id="ARBA00022989"/>
    </source>
</evidence>
<dbReference type="PANTHER" id="PTHR13608:SF3">
    <property type="entry name" value="ARMADILLO-LIKE HELICAL DOMAIN-CONTAINING PROTEIN 3"/>
    <property type="match status" value="1"/>
</dbReference>
<dbReference type="AlphaFoldDB" id="A0A9P0ACY4"/>
<dbReference type="OrthoDB" id="2012278at2759"/>
<evidence type="ECO:0000256" key="2">
    <source>
        <dbReference type="ARBA" id="ARBA00022692"/>
    </source>
</evidence>
<reference evidence="6" key="1">
    <citation type="submission" date="2021-12" db="EMBL/GenBank/DDBJ databases">
        <authorList>
            <person name="King R."/>
        </authorList>
    </citation>
    <scope>NUCLEOTIDE SEQUENCE</scope>
</reference>
<name>A0A9P0ACY4_BEMTA</name>
<keyword evidence="4" id="KW-0472">Membrane</keyword>
<dbReference type="PANTHER" id="PTHR13608">
    <property type="entry name" value="ARMADILLO-LIKE HELICAL DOMAIN-CONTAINING PROTEIN 3"/>
    <property type="match status" value="1"/>
</dbReference>
<evidence type="ECO:0000313" key="7">
    <source>
        <dbReference type="Proteomes" id="UP001152759"/>
    </source>
</evidence>
<dbReference type="GO" id="GO:0005829">
    <property type="term" value="C:cytosol"/>
    <property type="evidence" value="ECO:0007669"/>
    <property type="project" value="TreeGrafter"/>
</dbReference>
<dbReference type="KEGG" id="btab:109042654"/>
<dbReference type="EMBL" id="OU963867">
    <property type="protein sequence ID" value="CAH0391757.1"/>
    <property type="molecule type" value="Genomic_DNA"/>
</dbReference>
<evidence type="ECO:0000256" key="1">
    <source>
        <dbReference type="ARBA" id="ARBA00004370"/>
    </source>
</evidence>
<evidence type="ECO:0000256" key="4">
    <source>
        <dbReference type="ARBA" id="ARBA00023136"/>
    </source>
</evidence>
<dbReference type="Pfam" id="PF08427">
    <property type="entry name" value="ARMH3_C"/>
    <property type="match status" value="1"/>
</dbReference>
<keyword evidence="7" id="KW-1185">Reference proteome</keyword>
<organism evidence="6 7">
    <name type="scientific">Bemisia tabaci</name>
    <name type="common">Sweetpotato whitefly</name>
    <name type="synonym">Aleurodes tabaci</name>
    <dbReference type="NCBI Taxonomy" id="7038"/>
    <lineage>
        <taxon>Eukaryota</taxon>
        <taxon>Metazoa</taxon>
        <taxon>Ecdysozoa</taxon>
        <taxon>Arthropoda</taxon>
        <taxon>Hexapoda</taxon>
        <taxon>Insecta</taxon>
        <taxon>Pterygota</taxon>
        <taxon>Neoptera</taxon>
        <taxon>Paraneoptera</taxon>
        <taxon>Hemiptera</taxon>
        <taxon>Sternorrhyncha</taxon>
        <taxon>Aleyrodoidea</taxon>
        <taxon>Aleyrodidae</taxon>
        <taxon>Aleyrodinae</taxon>
        <taxon>Bemisia</taxon>
    </lineage>
</organism>
<evidence type="ECO:0000259" key="5">
    <source>
        <dbReference type="SMART" id="SM01158"/>
    </source>
</evidence>
<protein>
    <recommendedName>
        <fullName evidence="5">Armadillo-like helical domain-containing protein</fullName>
    </recommendedName>
</protein>